<dbReference type="FunFam" id="3.30.420.10:FF:000063">
    <property type="entry name" value="Retrovirus-related Pol polyprotein from transposon 297-like Protein"/>
    <property type="match status" value="1"/>
</dbReference>
<dbReference type="InterPro" id="IPR043128">
    <property type="entry name" value="Rev_trsase/Diguanyl_cyclase"/>
</dbReference>
<dbReference type="EMBL" id="LSMT01001245">
    <property type="protein sequence ID" value="PFX12646.1"/>
    <property type="molecule type" value="Genomic_DNA"/>
</dbReference>
<feature type="domain" description="Integrase catalytic" evidence="2">
    <location>
        <begin position="653"/>
        <end position="765"/>
    </location>
</feature>
<dbReference type="PANTHER" id="PTHR37984">
    <property type="entry name" value="PROTEIN CBG26694"/>
    <property type="match status" value="1"/>
</dbReference>
<dbReference type="GO" id="GO:0015074">
    <property type="term" value="P:DNA integration"/>
    <property type="evidence" value="ECO:0007669"/>
    <property type="project" value="InterPro"/>
</dbReference>
<organism evidence="3 4">
    <name type="scientific">Stylophora pistillata</name>
    <name type="common">Smooth cauliflower coral</name>
    <dbReference type="NCBI Taxonomy" id="50429"/>
    <lineage>
        <taxon>Eukaryota</taxon>
        <taxon>Metazoa</taxon>
        <taxon>Cnidaria</taxon>
        <taxon>Anthozoa</taxon>
        <taxon>Hexacorallia</taxon>
        <taxon>Scleractinia</taxon>
        <taxon>Astrocoeniina</taxon>
        <taxon>Pocilloporidae</taxon>
        <taxon>Stylophora</taxon>
    </lineage>
</organism>
<dbReference type="InterPro" id="IPR012337">
    <property type="entry name" value="RNaseH-like_sf"/>
</dbReference>
<dbReference type="CDD" id="cd01647">
    <property type="entry name" value="RT_LTR"/>
    <property type="match status" value="1"/>
</dbReference>
<evidence type="ECO:0000259" key="2">
    <source>
        <dbReference type="PROSITE" id="PS50994"/>
    </source>
</evidence>
<proteinExistence type="predicted"/>
<protein>
    <submittedName>
        <fullName evidence="3">Uncharacterized protein K02A2.6</fullName>
    </submittedName>
</protein>
<dbReference type="InterPro" id="IPR036397">
    <property type="entry name" value="RNaseH_sf"/>
</dbReference>
<keyword evidence="4" id="KW-1185">Reference proteome</keyword>
<evidence type="ECO:0000313" key="3">
    <source>
        <dbReference type="EMBL" id="PFX12646.1"/>
    </source>
</evidence>
<dbReference type="Proteomes" id="UP000225706">
    <property type="component" value="Unassembled WGS sequence"/>
</dbReference>
<sequence>MMETEVTFIQTDPAFNVVLLAIKELQDGERLSVRHCQRARIIDIESNDEEEGRRLSFGALRPNMANSKFGETASAIVRMCMLEAVGIQQNFWPHIGEHSDRRNRGKLERKVIRKPLYRLANAKETARNYWGRYDQLYPHYRIENKVRGLNIDEEGSMPSMMLILGEHFTSVTEITTTFKATPRGNQMFNSYVHVTCIVRDISNGKDGPHTKRLKAFMQPLNIGEQYFEKVRNIQNVEDAENLRSPLEIEFSEGDKEDDKEEHVEENEEDCNWGFALLVSHVKKKVNEISAEDAGEKNETDREDDGFFLGAIGDKREKIKHCNEEIEVNGVTIRRVPIPLLPKVKNELDQMETMGVIEKVDAPTEWCSPSVVVTKRNGKVRICGDFIQLNKAVLRENHPMPTTEQTLGKLAGAQGNSKLDGNSGFWQRKLKDSSKLLTTLITPWGHYCYTRLPFGISSTPEHFQNSMQRNLGKHIPRLAELTYPLRELLSKKNAWVWSPHHQQTFNVTKEKLRSAPALAIFDPALETTLSADASSYGFGAVMTQKQKDGNWKPVVFTSRALTATERRYAQIEKRPLPLPGLVRDLQITLSESGSTLEMLDRIHEGHQGVTKCRERAKRALWWPGLSRQIGDLMKQCRKCTERRTHKIDPMISSVLDGPWQVIGTDICYVKKRPYLIVVDYFSTFIEVNYLVSLASSGTIHALKSLFVRHGILEVVRSDNGPQYDSAKFAKFAKDWEFKHVTSSPLYAQSNGEAERAVQTAKNLLQKESDPAEAFFAYRSTPLQGGKSPSELLFGRQIRCTLPCVITSLELSWPGIENWKREESERKIKQKQYYDARHGVKELHTLRPGDRVWVQGEKKPGLVRVQQSDQPCSYTVETSGNLLRRNRSALLPYFQPMSNEKNKPDDDISNPEMEPAFPVP</sequence>
<dbReference type="InterPro" id="IPR050951">
    <property type="entry name" value="Retrovirus_Pol_polyprotein"/>
</dbReference>
<reference evidence="4" key="1">
    <citation type="journal article" date="2017" name="bioRxiv">
        <title>Comparative analysis of the genomes of Stylophora pistillata and Acropora digitifera provides evidence for extensive differences between species of corals.</title>
        <authorList>
            <person name="Voolstra C.R."/>
            <person name="Li Y."/>
            <person name="Liew Y.J."/>
            <person name="Baumgarten S."/>
            <person name="Zoccola D."/>
            <person name="Flot J.-F."/>
            <person name="Tambutte S."/>
            <person name="Allemand D."/>
            <person name="Aranda M."/>
        </authorList>
    </citation>
    <scope>NUCLEOTIDE SEQUENCE [LARGE SCALE GENOMIC DNA]</scope>
</reference>
<accession>A0A2B4R655</accession>
<dbReference type="Gene3D" id="1.10.340.70">
    <property type="match status" value="1"/>
</dbReference>
<dbReference type="GO" id="GO:0003676">
    <property type="term" value="F:nucleic acid binding"/>
    <property type="evidence" value="ECO:0007669"/>
    <property type="project" value="InterPro"/>
</dbReference>
<dbReference type="PANTHER" id="PTHR37984:SF9">
    <property type="entry name" value="INTEGRASE CATALYTIC DOMAIN-CONTAINING PROTEIN"/>
    <property type="match status" value="1"/>
</dbReference>
<dbReference type="Pfam" id="PF17919">
    <property type="entry name" value="RT_RNaseH_2"/>
    <property type="match status" value="1"/>
</dbReference>
<feature type="region of interest" description="Disordered" evidence="1">
    <location>
        <begin position="892"/>
        <end position="918"/>
    </location>
</feature>
<dbReference type="Gene3D" id="3.10.10.10">
    <property type="entry name" value="HIV Type 1 Reverse Transcriptase, subunit A, domain 1"/>
    <property type="match status" value="1"/>
</dbReference>
<dbReference type="Pfam" id="PF00665">
    <property type="entry name" value="rve"/>
    <property type="match status" value="1"/>
</dbReference>
<dbReference type="SUPFAM" id="SSF56672">
    <property type="entry name" value="DNA/RNA polymerases"/>
    <property type="match status" value="1"/>
</dbReference>
<name>A0A2B4R655_STYPI</name>
<dbReference type="Gene3D" id="3.30.70.270">
    <property type="match status" value="1"/>
</dbReference>
<dbReference type="SUPFAM" id="SSF53098">
    <property type="entry name" value="Ribonuclease H-like"/>
    <property type="match status" value="1"/>
</dbReference>
<dbReference type="InterPro" id="IPR041577">
    <property type="entry name" value="RT_RNaseH_2"/>
</dbReference>
<dbReference type="InterPro" id="IPR001584">
    <property type="entry name" value="Integrase_cat-core"/>
</dbReference>
<dbReference type="Gene3D" id="3.30.420.10">
    <property type="entry name" value="Ribonuclease H-like superfamily/Ribonuclease H"/>
    <property type="match status" value="1"/>
</dbReference>
<dbReference type="PROSITE" id="PS50994">
    <property type="entry name" value="INTEGRASE"/>
    <property type="match status" value="1"/>
</dbReference>
<dbReference type="InterPro" id="IPR041588">
    <property type="entry name" value="Integrase_H2C2"/>
</dbReference>
<evidence type="ECO:0000313" key="4">
    <source>
        <dbReference type="Proteomes" id="UP000225706"/>
    </source>
</evidence>
<dbReference type="OrthoDB" id="5972860at2759"/>
<dbReference type="AlphaFoldDB" id="A0A2B4R655"/>
<dbReference type="Pfam" id="PF17921">
    <property type="entry name" value="Integrase_H2C2"/>
    <property type="match status" value="1"/>
</dbReference>
<evidence type="ECO:0000256" key="1">
    <source>
        <dbReference type="SAM" id="MobiDB-lite"/>
    </source>
</evidence>
<gene>
    <name evidence="3" type="primary">K02A2.6</name>
    <name evidence="3" type="ORF">AWC38_SpisGene23359</name>
</gene>
<dbReference type="InterPro" id="IPR043502">
    <property type="entry name" value="DNA/RNA_pol_sf"/>
</dbReference>
<comment type="caution">
    <text evidence="3">The sequence shown here is derived from an EMBL/GenBank/DDBJ whole genome shotgun (WGS) entry which is preliminary data.</text>
</comment>